<dbReference type="EMBL" id="BAAANL010000003">
    <property type="protein sequence ID" value="GAA1860401.1"/>
    <property type="molecule type" value="Genomic_DNA"/>
</dbReference>
<dbReference type="PANTHER" id="PTHR36849">
    <property type="entry name" value="CYTOPLASMIC PROTEIN-RELATED"/>
    <property type="match status" value="1"/>
</dbReference>
<evidence type="ECO:0008006" key="4">
    <source>
        <dbReference type="Google" id="ProtNLM"/>
    </source>
</evidence>
<dbReference type="PANTHER" id="PTHR36849:SF1">
    <property type="entry name" value="CYTOPLASMIC PROTEIN"/>
    <property type="match status" value="1"/>
</dbReference>
<accession>A0ABP4ZKM2</accession>
<organism evidence="2 3">
    <name type="scientific">Myceligenerans crystallogenes</name>
    <dbReference type="NCBI Taxonomy" id="316335"/>
    <lineage>
        <taxon>Bacteria</taxon>
        <taxon>Bacillati</taxon>
        <taxon>Actinomycetota</taxon>
        <taxon>Actinomycetes</taxon>
        <taxon>Micrococcales</taxon>
        <taxon>Promicromonosporaceae</taxon>
        <taxon>Myceligenerans</taxon>
    </lineage>
</organism>
<feature type="region of interest" description="Disordered" evidence="1">
    <location>
        <begin position="1"/>
        <end position="20"/>
    </location>
</feature>
<dbReference type="InterPro" id="IPR052552">
    <property type="entry name" value="YeaO-like"/>
</dbReference>
<protein>
    <recommendedName>
        <fullName evidence="4">DUF488 family protein</fullName>
    </recommendedName>
</protein>
<evidence type="ECO:0000313" key="2">
    <source>
        <dbReference type="EMBL" id="GAA1860401.1"/>
    </source>
</evidence>
<keyword evidence="3" id="KW-1185">Reference proteome</keyword>
<name>A0ABP4ZKM2_9MICO</name>
<dbReference type="Pfam" id="PF22752">
    <property type="entry name" value="DUF488-N3i"/>
    <property type="match status" value="1"/>
</dbReference>
<evidence type="ECO:0000313" key="3">
    <source>
        <dbReference type="Proteomes" id="UP001501094"/>
    </source>
</evidence>
<sequence>MNQEIPAAGLPSPDTEFDRHSRPEIIGYAPERAPPAGGFLWFYGRVTAGPVVRIKRVYDDAADDDGVRVLVDRLWPRGVRREDAHLDAWLKEIAPTPELRTWWNHDPDRLDDFAARYRRELAANPALDELRELTGRHPVVTLLYAAKDPEINHAAVLRDTLEESR</sequence>
<gene>
    <name evidence="2" type="ORF">GCM10009751_17490</name>
</gene>
<comment type="caution">
    <text evidence="2">The sequence shown here is derived from an EMBL/GenBank/DDBJ whole genome shotgun (WGS) entry which is preliminary data.</text>
</comment>
<proteinExistence type="predicted"/>
<evidence type="ECO:0000256" key="1">
    <source>
        <dbReference type="SAM" id="MobiDB-lite"/>
    </source>
</evidence>
<reference evidence="3" key="1">
    <citation type="journal article" date="2019" name="Int. J. Syst. Evol. Microbiol.">
        <title>The Global Catalogue of Microorganisms (GCM) 10K type strain sequencing project: providing services to taxonomists for standard genome sequencing and annotation.</title>
        <authorList>
            <consortium name="The Broad Institute Genomics Platform"/>
            <consortium name="The Broad Institute Genome Sequencing Center for Infectious Disease"/>
            <person name="Wu L."/>
            <person name="Ma J."/>
        </authorList>
    </citation>
    <scope>NUCLEOTIDE SEQUENCE [LARGE SCALE GENOMIC DNA]</scope>
    <source>
        <strain evidence="3">JCM 14326</strain>
    </source>
</reference>
<dbReference type="Proteomes" id="UP001501094">
    <property type="component" value="Unassembled WGS sequence"/>
</dbReference>